<reference evidence="2 3" key="1">
    <citation type="submission" date="2023-07" db="EMBL/GenBank/DDBJ databases">
        <title>Comparative genomics of wheat-associated soil bacteria to identify genetic determinants of phenazine resistance.</title>
        <authorList>
            <person name="Mouncey N."/>
        </authorList>
    </citation>
    <scope>NUCLEOTIDE SEQUENCE [LARGE SCALE GENOMIC DNA]</scope>
    <source>
        <strain evidence="2 3">B3I12</strain>
    </source>
</reference>
<organism evidence="2 3">
    <name type="scientific">Streptomyces africanus</name>
    <dbReference type="NCBI Taxonomy" id="231024"/>
    <lineage>
        <taxon>Bacteria</taxon>
        <taxon>Bacillati</taxon>
        <taxon>Actinomycetota</taxon>
        <taxon>Actinomycetes</taxon>
        <taxon>Kitasatosporales</taxon>
        <taxon>Streptomycetaceae</taxon>
        <taxon>Streptomyces</taxon>
    </lineage>
</organism>
<dbReference type="EMBL" id="JAUSYP010000001">
    <property type="protein sequence ID" value="MDQ0745839.1"/>
    <property type="molecule type" value="Genomic_DNA"/>
</dbReference>
<gene>
    <name evidence="2" type="ORF">QF034_000070</name>
</gene>
<name>A0ABU0QEM8_9ACTN</name>
<feature type="region of interest" description="Disordered" evidence="1">
    <location>
        <begin position="206"/>
        <end position="246"/>
    </location>
</feature>
<sequence>MSSADLPWSGLWPGGVAGVVQAAAHARARCARLVGARVVQGAAAGELPEFGGQGHAVVDFCGPPAVDVQQQAVQRSADPVRRRSGAGAGRGWGRRGRGRRRGRSAAARLRSRRPASQPPPTTPARRRARPLPQVVQAGPGPPCSPCLRQRVQRAAFLPRAAAGHAPHRLIGAVLGQLRQRRGRHDDGWCGSSSALSWRGVARRSRARRAGSRADVRAGLRRRLPGPKRFSRRISAGRRGVATSRDR</sequence>
<feature type="compositionally biased region" description="Basic residues" evidence="1">
    <location>
        <begin position="92"/>
        <end position="113"/>
    </location>
</feature>
<accession>A0ABU0QEM8</accession>
<comment type="caution">
    <text evidence="2">The sequence shown here is derived from an EMBL/GenBank/DDBJ whole genome shotgun (WGS) entry which is preliminary data.</text>
</comment>
<evidence type="ECO:0000313" key="2">
    <source>
        <dbReference type="EMBL" id="MDQ0745839.1"/>
    </source>
</evidence>
<evidence type="ECO:0000313" key="3">
    <source>
        <dbReference type="Proteomes" id="UP001232755"/>
    </source>
</evidence>
<protein>
    <submittedName>
        <fullName evidence="2">Uncharacterized protein</fullName>
    </submittedName>
</protein>
<proteinExistence type="predicted"/>
<dbReference type="Proteomes" id="UP001232755">
    <property type="component" value="Unassembled WGS sequence"/>
</dbReference>
<evidence type="ECO:0000256" key="1">
    <source>
        <dbReference type="SAM" id="MobiDB-lite"/>
    </source>
</evidence>
<feature type="region of interest" description="Disordered" evidence="1">
    <location>
        <begin position="73"/>
        <end position="143"/>
    </location>
</feature>
<feature type="compositionally biased region" description="Basic residues" evidence="1">
    <location>
        <begin position="218"/>
        <end position="235"/>
    </location>
</feature>
<keyword evidence="3" id="KW-1185">Reference proteome</keyword>